<dbReference type="Gene3D" id="3.40.50.1110">
    <property type="entry name" value="SGNH hydrolase"/>
    <property type="match status" value="1"/>
</dbReference>
<feature type="region of interest" description="Disordered" evidence="6">
    <location>
        <begin position="558"/>
        <end position="596"/>
    </location>
</feature>
<evidence type="ECO:0000256" key="3">
    <source>
        <dbReference type="ARBA" id="ARBA00022737"/>
    </source>
</evidence>
<dbReference type="SMART" id="SM00386">
    <property type="entry name" value="HAT"/>
    <property type="match status" value="5"/>
</dbReference>
<proteinExistence type="predicted"/>
<dbReference type="Pfam" id="PF23240">
    <property type="entry name" value="HAT_PRP39_N"/>
    <property type="match status" value="1"/>
</dbReference>
<dbReference type="GO" id="GO:0006397">
    <property type="term" value="P:mRNA processing"/>
    <property type="evidence" value="ECO:0007669"/>
    <property type="project" value="UniProtKB-KW"/>
</dbReference>
<feature type="region of interest" description="Disordered" evidence="6">
    <location>
        <begin position="1"/>
        <end position="40"/>
    </location>
</feature>
<evidence type="ECO:0000256" key="4">
    <source>
        <dbReference type="ARBA" id="ARBA00023187"/>
    </source>
</evidence>
<accession>A0AAV2PS72</accession>
<evidence type="ECO:0000256" key="6">
    <source>
        <dbReference type="SAM" id="MobiDB-lite"/>
    </source>
</evidence>
<evidence type="ECO:0000256" key="2">
    <source>
        <dbReference type="ARBA" id="ARBA00022664"/>
    </source>
</evidence>
<keyword evidence="5" id="KW-0539">Nucleus</keyword>
<keyword evidence="8" id="KW-1185">Reference proteome</keyword>
<keyword evidence="2" id="KW-0507">mRNA processing</keyword>
<keyword evidence="4" id="KW-0508">mRNA splicing</keyword>
<evidence type="ECO:0000256" key="1">
    <source>
        <dbReference type="ARBA" id="ARBA00004123"/>
    </source>
</evidence>
<dbReference type="PANTHER" id="PTHR17204:SF25">
    <property type="entry name" value="RRM DOMAIN-CONTAINING PROTEIN"/>
    <property type="match status" value="1"/>
</dbReference>
<dbReference type="InterPro" id="IPR036514">
    <property type="entry name" value="SGNH_hydro_sf"/>
</dbReference>
<evidence type="ECO:0000256" key="5">
    <source>
        <dbReference type="ARBA" id="ARBA00023242"/>
    </source>
</evidence>
<dbReference type="EMBL" id="CAXKWB010001071">
    <property type="protein sequence ID" value="CAL4063250.1"/>
    <property type="molecule type" value="Genomic_DNA"/>
</dbReference>
<sequence length="798" mass="92641">MSLPQTANMNVKEDDDPMEEDVGAESSDDSEDDDDDNAHEEELCDKIRKLTKELDKNSTYYDGYFNLIEAYKELGDLENLRKIRSRMSEVYPLTPELWLSWLKDEQSIATSKEERAHIVTLFERAVQDYMSVSLWVEYIMFMLGGGDKGATRAVCDAALTAVGTHVGEGLLVWQAVLLTEQQVYTSMTSADNAEVSEKEIKEKEKQLQKIQSLYKRQVRVPLLNIDASALIAEMSPWFKDSIEPQIEVDLKKSMAKLENKIPYEDELIHCSPDGTEKLSVYNRYLTYVKETDSPSSVINLYERAITDNALETRLWEDYIHFLLKQFTTADFLILPACKRSLRNCPWSGTLVEIYIHALQKFDQDEEDEQDVAKKINGVIESSFSSCTPMCPDAIKIWLSYLVYLRRNIDWRAKEEEKKEKFREACLKAIEMIDKTYGEEGDIECEIPRFLAQVEAEMAENMERARTVWNDIILQKHNNYKNANLWMEFINLERCYGAEKHCRKLFRRALERVWDWVEVIGAAFQRFEQECGTLETYEDYQKRYKDRLAIVMKVREEAATKEETDNQKNKKIDRRNQQHQKKKNQNKTEEFKTPYPISPTRRDAGPVVALLGDSWMTRLSLDCLPHYQIWKFCKGGANALWFTNPDKPTFTNFVKEAVELRPDIAIIHMGGNDIKLKCNIDSIVNAIATVYKTLKDIGIPVFISEIPIRTECSRSNLSMEEYDKIRMLINCELNNKLTTVDFNPIINFPSLDESCLMEDGIHLSQYGYCVYVVQLVQVIDSYLEKEKQKAIDHHPDKSQ</sequence>
<keyword evidence="3" id="KW-0677">Repeat</keyword>
<dbReference type="AlphaFoldDB" id="A0AAV2PS72"/>
<dbReference type="InterPro" id="IPR011990">
    <property type="entry name" value="TPR-like_helical_dom_sf"/>
</dbReference>
<comment type="caution">
    <text evidence="7">The sequence shown here is derived from an EMBL/GenBank/DDBJ whole genome shotgun (WGS) entry which is preliminary data.</text>
</comment>
<comment type="subcellular location">
    <subcellularLocation>
        <location evidence="1">Nucleus</location>
    </subcellularLocation>
</comment>
<name>A0AAV2PS72_MEGNR</name>
<dbReference type="CDD" id="cd00229">
    <property type="entry name" value="SGNH_hydrolase"/>
    <property type="match status" value="1"/>
</dbReference>
<dbReference type="SUPFAM" id="SSF52266">
    <property type="entry name" value="SGNH hydrolase"/>
    <property type="match status" value="1"/>
</dbReference>
<dbReference type="InterPro" id="IPR003107">
    <property type="entry name" value="HAT"/>
</dbReference>
<protein>
    <submittedName>
        <fullName evidence="7">Uncharacterized protein</fullName>
    </submittedName>
</protein>
<dbReference type="GO" id="GO:0008380">
    <property type="term" value="P:RNA splicing"/>
    <property type="evidence" value="ECO:0007669"/>
    <property type="project" value="UniProtKB-KW"/>
</dbReference>
<dbReference type="PANTHER" id="PTHR17204">
    <property type="entry name" value="PRE-MRNA PROCESSING PROTEIN PRP39-RELATED"/>
    <property type="match status" value="1"/>
</dbReference>
<dbReference type="GO" id="GO:0005634">
    <property type="term" value="C:nucleus"/>
    <property type="evidence" value="ECO:0007669"/>
    <property type="project" value="UniProtKB-SubCell"/>
</dbReference>
<reference evidence="7 8" key="1">
    <citation type="submission" date="2024-05" db="EMBL/GenBank/DDBJ databases">
        <authorList>
            <person name="Wallberg A."/>
        </authorList>
    </citation>
    <scope>NUCLEOTIDE SEQUENCE [LARGE SCALE GENOMIC DNA]</scope>
</reference>
<dbReference type="Gene3D" id="1.25.40.10">
    <property type="entry name" value="Tetratricopeptide repeat domain"/>
    <property type="match status" value="2"/>
</dbReference>
<gene>
    <name evidence="7" type="ORF">MNOR_LOCUS3213</name>
</gene>
<organism evidence="7 8">
    <name type="scientific">Meganyctiphanes norvegica</name>
    <name type="common">Northern krill</name>
    <name type="synonym">Thysanopoda norvegica</name>
    <dbReference type="NCBI Taxonomy" id="48144"/>
    <lineage>
        <taxon>Eukaryota</taxon>
        <taxon>Metazoa</taxon>
        <taxon>Ecdysozoa</taxon>
        <taxon>Arthropoda</taxon>
        <taxon>Crustacea</taxon>
        <taxon>Multicrustacea</taxon>
        <taxon>Malacostraca</taxon>
        <taxon>Eumalacostraca</taxon>
        <taxon>Eucarida</taxon>
        <taxon>Euphausiacea</taxon>
        <taxon>Euphausiidae</taxon>
        <taxon>Meganyctiphanes</taxon>
    </lineage>
</organism>
<evidence type="ECO:0000313" key="8">
    <source>
        <dbReference type="Proteomes" id="UP001497623"/>
    </source>
</evidence>
<evidence type="ECO:0000313" key="7">
    <source>
        <dbReference type="EMBL" id="CAL4063250.1"/>
    </source>
</evidence>
<feature type="compositionally biased region" description="Acidic residues" evidence="6">
    <location>
        <begin position="13"/>
        <end position="39"/>
    </location>
</feature>
<dbReference type="Proteomes" id="UP001497623">
    <property type="component" value="Unassembled WGS sequence"/>
</dbReference>
<feature type="non-terminal residue" evidence="7">
    <location>
        <position position="798"/>
    </location>
</feature>
<dbReference type="SUPFAM" id="SSF48452">
    <property type="entry name" value="TPR-like"/>
    <property type="match status" value="1"/>
</dbReference>
<feature type="compositionally biased region" description="Basic and acidic residues" evidence="6">
    <location>
        <begin position="558"/>
        <end position="575"/>
    </location>
</feature>